<evidence type="ECO:0000313" key="5">
    <source>
        <dbReference type="EMBL" id="MBB5220925.1"/>
    </source>
</evidence>
<keyword evidence="3" id="KW-0521">NADP</keyword>
<evidence type="ECO:0000313" key="6">
    <source>
        <dbReference type="Proteomes" id="UP000549457"/>
    </source>
</evidence>
<dbReference type="PRINTS" id="PR00080">
    <property type="entry name" value="SDRFAMILY"/>
</dbReference>
<dbReference type="GO" id="GO:0006006">
    <property type="term" value="P:glucose metabolic process"/>
    <property type="evidence" value="ECO:0007669"/>
    <property type="project" value="TreeGrafter"/>
</dbReference>
<dbReference type="AlphaFoldDB" id="A0A840SJV6"/>
<proteinExistence type="inferred from homology"/>
<dbReference type="GO" id="GO:0004090">
    <property type="term" value="F:carbonyl reductase (NADPH) activity"/>
    <property type="evidence" value="ECO:0007669"/>
    <property type="project" value="TreeGrafter"/>
</dbReference>
<evidence type="ECO:0000256" key="2">
    <source>
        <dbReference type="ARBA" id="ARBA00011881"/>
    </source>
</evidence>
<dbReference type="SUPFAM" id="SSF51735">
    <property type="entry name" value="NAD(P)-binding Rossmann-fold domains"/>
    <property type="match status" value="1"/>
</dbReference>
<feature type="domain" description="Ketoreductase" evidence="4">
    <location>
        <begin position="6"/>
        <end position="177"/>
    </location>
</feature>
<evidence type="ECO:0000259" key="4">
    <source>
        <dbReference type="SMART" id="SM00822"/>
    </source>
</evidence>
<comment type="subunit">
    <text evidence="2">Homotetramer.</text>
</comment>
<comment type="similarity">
    <text evidence="1">Belongs to the short-chain dehydrogenases/reductases (SDR) family.</text>
</comment>
<name>A0A840SJV6_9RHOB</name>
<dbReference type="PROSITE" id="PS00061">
    <property type="entry name" value="ADH_SHORT"/>
    <property type="match status" value="1"/>
</dbReference>
<dbReference type="PANTHER" id="PTHR44252">
    <property type="entry name" value="D-ERYTHRULOSE REDUCTASE"/>
    <property type="match status" value="1"/>
</dbReference>
<dbReference type="InterPro" id="IPR002347">
    <property type="entry name" value="SDR_fam"/>
</dbReference>
<comment type="caution">
    <text evidence="5">The sequence shown here is derived from an EMBL/GenBank/DDBJ whole genome shotgun (WGS) entry which is preliminary data.</text>
</comment>
<dbReference type="InterPro" id="IPR051737">
    <property type="entry name" value="L-xylulose/Carbonyl_redctase"/>
</dbReference>
<sequence length="242" mass="25387">MDFTGKHVVVTGAGKGIGRATAVMLARRGATVTALSRSEADLANLAEEIGCRTFAVDLADPEATRAAIRAALPADLLVNNAGTTELDSFLDLPVENMDLLYAVNTRSPMIVAQEYARSIVERGVKGALVNVSSVSAFVGFRDHAAYCASKAGLDGLMRVMAVELGPMGIRVNAVNPTVTLTPMAIKAWSDEKKAASMLSRIPVGRFAEPDDIAEVILFLLSDAAAMVHGVSLPVDGGYMIAP</sequence>
<protein>
    <submittedName>
        <fullName evidence="5">NAD(P)-dependent dehydrogenase (Short-subunit alcohol dehydrogenase family)</fullName>
    </submittedName>
</protein>
<accession>A0A840SJV6</accession>
<organism evidence="5 6">
    <name type="scientific">Amaricoccus macauensis</name>
    <dbReference type="NCBI Taxonomy" id="57001"/>
    <lineage>
        <taxon>Bacteria</taxon>
        <taxon>Pseudomonadati</taxon>
        <taxon>Pseudomonadota</taxon>
        <taxon>Alphaproteobacteria</taxon>
        <taxon>Rhodobacterales</taxon>
        <taxon>Paracoccaceae</taxon>
        <taxon>Amaricoccus</taxon>
    </lineage>
</organism>
<dbReference type="PANTHER" id="PTHR44252:SF3">
    <property type="entry name" value="D-ERYTHRULOSE REDUCTASE-RELATED"/>
    <property type="match status" value="1"/>
</dbReference>
<evidence type="ECO:0000256" key="1">
    <source>
        <dbReference type="ARBA" id="ARBA00006484"/>
    </source>
</evidence>
<dbReference type="EMBL" id="JACHFM010000001">
    <property type="protein sequence ID" value="MBB5220925.1"/>
    <property type="molecule type" value="Genomic_DNA"/>
</dbReference>
<dbReference type="PRINTS" id="PR00081">
    <property type="entry name" value="GDHRDH"/>
</dbReference>
<dbReference type="Gene3D" id="3.40.50.720">
    <property type="entry name" value="NAD(P)-binding Rossmann-like Domain"/>
    <property type="match status" value="1"/>
</dbReference>
<dbReference type="GO" id="GO:0005997">
    <property type="term" value="P:xylulose metabolic process"/>
    <property type="evidence" value="ECO:0007669"/>
    <property type="project" value="TreeGrafter"/>
</dbReference>
<dbReference type="FunFam" id="3.40.50.720:FF:000084">
    <property type="entry name" value="Short-chain dehydrogenase reductase"/>
    <property type="match status" value="1"/>
</dbReference>
<dbReference type="InterPro" id="IPR036291">
    <property type="entry name" value="NAD(P)-bd_dom_sf"/>
</dbReference>
<dbReference type="InterPro" id="IPR020904">
    <property type="entry name" value="Sc_DH/Rdtase_CS"/>
</dbReference>
<dbReference type="RefSeq" id="WP_184147346.1">
    <property type="nucleotide sequence ID" value="NZ_JACHFM010000001.1"/>
</dbReference>
<dbReference type="SMART" id="SM00822">
    <property type="entry name" value="PKS_KR"/>
    <property type="match status" value="1"/>
</dbReference>
<dbReference type="Pfam" id="PF13561">
    <property type="entry name" value="adh_short_C2"/>
    <property type="match status" value="1"/>
</dbReference>
<reference evidence="5 6" key="1">
    <citation type="submission" date="2020-08" db="EMBL/GenBank/DDBJ databases">
        <title>Genomic Encyclopedia of Type Strains, Phase IV (KMG-IV): sequencing the most valuable type-strain genomes for metagenomic binning, comparative biology and taxonomic classification.</title>
        <authorList>
            <person name="Goeker M."/>
        </authorList>
    </citation>
    <scope>NUCLEOTIDE SEQUENCE [LARGE SCALE GENOMIC DNA]</scope>
    <source>
        <strain evidence="5 6">DSM 101730</strain>
    </source>
</reference>
<dbReference type="InterPro" id="IPR057326">
    <property type="entry name" value="KR_dom"/>
</dbReference>
<evidence type="ECO:0000256" key="3">
    <source>
        <dbReference type="ARBA" id="ARBA00022857"/>
    </source>
</evidence>
<dbReference type="GO" id="GO:0050038">
    <property type="term" value="F:L-xylulose reductase (NADPH) activity"/>
    <property type="evidence" value="ECO:0007669"/>
    <property type="project" value="TreeGrafter"/>
</dbReference>
<gene>
    <name evidence="5" type="ORF">HNP73_000846</name>
</gene>
<keyword evidence="6" id="KW-1185">Reference proteome</keyword>
<dbReference type="Proteomes" id="UP000549457">
    <property type="component" value="Unassembled WGS sequence"/>
</dbReference>